<gene>
    <name evidence="1" type="ORF">H4W30_007469</name>
</gene>
<sequence>MDMSTVQRTPGKLRRAVRQGHTVPLTFRDIPFAGVVPLAVLDQLIELAGDKGRALISDYSEEAVA</sequence>
<protein>
    <submittedName>
        <fullName evidence="1">Antitoxin (DNA-binding transcriptional repressor) of toxin-antitoxin stability system</fullName>
    </submittedName>
</protein>
<name>A0ABR9LIA4_9PSEU</name>
<organism evidence="1 2">
    <name type="scientific">Amycolatopsis roodepoortensis</name>
    <dbReference type="NCBI Taxonomy" id="700274"/>
    <lineage>
        <taxon>Bacteria</taxon>
        <taxon>Bacillati</taxon>
        <taxon>Actinomycetota</taxon>
        <taxon>Actinomycetes</taxon>
        <taxon>Pseudonocardiales</taxon>
        <taxon>Pseudonocardiaceae</taxon>
        <taxon>Amycolatopsis</taxon>
    </lineage>
</organism>
<dbReference type="EMBL" id="JADBEJ010000006">
    <property type="protein sequence ID" value="MBE1580388.1"/>
    <property type="molecule type" value="Genomic_DNA"/>
</dbReference>
<keyword evidence="2" id="KW-1185">Reference proteome</keyword>
<evidence type="ECO:0000313" key="1">
    <source>
        <dbReference type="EMBL" id="MBE1580388.1"/>
    </source>
</evidence>
<proteinExistence type="predicted"/>
<accession>A0ABR9LIA4</accession>
<dbReference type="RefSeq" id="WP_192746955.1">
    <property type="nucleotide sequence ID" value="NZ_JADBEJ010000006.1"/>
</dbReference>
<comment type="caution">
    <text evidence="1">The sequence shown here is derived from an EMBL/GenBank/DDBJ whole genome shotgun (WGS) entry which is preliminary data.</text>
</comment>
<evidence type="ECO:0000313" key="2">
    <source>
        <dbReference type="Proteomes" id="UP000656548"/>
    </source>
</evidence>
<reference evidence="1 2" key="1">
    <citation type="submission" date="2020-10" db="EMBL/GenBank/DDBJ databases">
        <title>Sequencing the genomes of 1000 actinobacteria strains.</title>
        <authorList>
            <person name="Klenk H.-P."/>
        </authorList>
    </citation>
    <scope>NUCLEOTIDE SEQUENCE [LARGE SCALE GENOMIC DNA]</scope>
    <source>
        <strain evidence="1 2">DSM 46661</strain>
    </source>
</reference>
<dbReference type="Proteomes" id="UP000656548">
    <property type="component" value="Unassembled WGS sequence"/>
</dbReference>